<organism evidence="1 2">
    <name type="scientific">Dillenia turbinata</name>
    <dbReference type="NCBI Taxonomy" id="194707"/>
    <lineage>
        <taxon>Eukaryota</taxon>
        <taxon>Viridiplantae</taxon>
        <taxon>Streptophyta</taxon>
        <taxon>Embryophyta</taxon>
        <taxon>Tracheophyta</taxon>
        <taxon>Spermatophyta</taxon>
        <taxon>Magnoliopsida</taxon>
        <taxon>eudicotyledons</taxon>
        <taxon>Gunneridae</taxon>
        <taxon>Pentapetalae</taxon>
        <taxon>Dilleniales</taxon>
        <taxon>Dilleniaceae</taxon>
        <taxon>Dillenia</taxon>
    </lineage>
</organism>
<reference evidence="1 2" key="1">
    <citation type="submission" date="2023-12" db="EMBL/GenBank/DDBJ databases">
        <title>A high-quality genome assembly for Dillenia turbinata (Dilleniales).</title>
        <authorList>
            <person name="Chanderbali A."/>
        </authorList>
    </citation>
    <scope>NUCLEOTIDE SEQUENCE [LARGE SCALE GENOMIC DNA]</scope>
    <source>
        <strain evidence="1">LSX21</strain>
        <tissue evidence="1">Leaf</tissue>
    </source>
</reference>
<dbReference type="EMBL" id="JBAMMX010000020">
    <property type="protein sequence ID" value="KAK6921297.1"/>
    <property type="molecule type" value="Genomic_DNA"/>
</dbReference>
<protein>
    <submittedName>
        <fullName evidence="1">Uncharacterized protein</fullName>
    </submittedName>
</protein>
<accession>A0AAN8V5E4</accession>
<dbReference type="AlphaFoldDB" id="A0AAN8V5E4"/>
<gene>
    <name evidence="1" type="ORF">RJ641_014975</name>
</gene>
<comment type="caution">
    <text evidence="1">The sequence shown here is derived from an EMBL/GenBank/DDBJ whole genome shotgun (WGS) entry which is preliminary data.</text>
</comment>
<keyword evidence="2" id="KW-1185">Reference proteome</keyword>
<proteinExistence type="predicted"/>
<sequence length="63" mass="7554">MALLIRCSQVGVEFQTVYDHDTFSKDDNMRGGIRHKSIYRRSENALARPPQWYHHYKRSTEQE</sequence>
<dbReference type="Proteomes" id="UP001370490">
    <property type="component" value="Unassembled WGS sequence"/>
</dbReference>
<name>A0AAN8V5E4_9MAGN</name>
<evidence type="ECO:0000313" key="2">
    <source>
        <dbReference type="Proteomes" id="UP001370490"/>
    </source>
</evidence>
<evidence type="ECO:0000313" key="1">
    <source>
        <dbReference type="EMBL" id="KAK6921297.1"/>
    </source>
</evidence>